<dbReference type="EMBL" id="OU015568">
    <property type="protein sequence ID" value="CAG5091262.1"/>
    <property type="molecule type" value="Genomic_DNA"/>
</dbReference>
<protein>
    <submittedName>
        <fullName evidence="7">Oidioi.mRNA.OKI2018_I69.PAR.g12941.t1.cds</fullName>
    </submittedName>
</protein>
<sequence>METIAEETLTPPQEVLTPPSISDEELNEYVRVRTIHRRKIVEVKEKYLVLRDTSSSDGLLYHREEEDVRLEDIHTEEKKISLDQLIFECNSASKTFNPGLPTLASHLHAKLFSKRRVPASRMESQPGAKKKPKVVEAESEQNQIETQVQSSLRIIKNRENDAHDDERLSDLIALREQQMELEKVKSEPADEEDDNLPVSNFRSKMSISDYINTPPTMDELTMHSAETSENLPQPVMETAQDYCNEVKQEIDDDPTPTSTISNQFSNQNSNGTDYNFFGSCSSFQNSPSSTSTSMSCDAMVDLSVGSLVWAKFIGDAPKEQEEELFYPALIKQILDQRSANIKVVYLDADFMKTVTIKKSHVLLLSEDRIRKSDIKFYRRVTETDANMNCSNDRWLPTQVIGLWGRRKPDVDSKDVMSMATKWSGYECQDLNDDTVRLVQMTDCAIVVNENIIRDYSIRMPDNPLPTYELNYNPFTPRVRKTSAVDTLLDKFPFYRHVFHFAPSKLADKYRMQIEHVMGGEVCDKLDVNEHDFSKTILCIAEDKGKTLKGYSSIGLFCLASDIPIVSIEWLEKCLRTKRKRALGKRDYIFEPNLRNLSTILKGYLIKFCMKPQHRNKMTRIAIRLGAICTDKDVSDEAIDTFVDYIAIHYDKKHSSKVRGASNMTVSTVSCSTSVVWQNFKDLLKALQSGNAAEVAQLLERNRKYLLTPLAGSPSNASKKSQINKGDCEPIETDEGPKTLSKSIIAEIGIISSLYDLDEHRALELLWSAEHRLAQFPGLTRGLVAVLLYWDGRNDLLHSLKNLCQSSFGNTNMNAGIDHVAAQFLDSLWNENIFGSLMKAYSSLSIEGELDKLAKQRGLGDAEHKRSVRNLIVSTKMLLAESIYCLAFHERMSKSNMKELVEFIAKMEPNGEGTISESDCTLLFTVIHMIEVEHTDHMDSLSALPILSDTTRISLLHTKIYESPDFKNAQILSIVQLAWSMTLSGLTQLPLSANLETLTECDDQCMDKALQAGAFTFLKKLVDSDAIQPQNELVIRQIHKLITDIIVLMPLKLKELRKGSTPSLWIELADLITAFYKKFSSFGFHAEFWNAFQGLKPTHRCLALQDFIRIDMVSAELYVPTVKMLEALSQDEISSSSCFRLLRQAAGNLSWERIFESLKQYSDHLRVETGPENTNWSQQAGISPEETSALIAVIKLTSTVAENDPSSRQVILEQQAWRVPIYLMQLFRCGIAPSLKAACFDCLRTLIGNEGAAASLWVSMDGDHVLQGIIQEVERIESQEERYPLTIAFCNLIQKLCEYPLPLNFGAGARSPGVTAYIDFALSNVLLRLDSFSYKEPSQKWEITIAVLDTISLLLASYSPSQDDFNTESTTHPGFGIFRKLLSDSALFRKLIDIMSETGSHLEEYPSSYNEGLLKAGQKSLGILSTAIRGSKVFMNNCRDAGAGIILTPIHQLLASINPKTQKADFIRQIAKLVGFASDQPLLAQSALEILLDLSKRYSSGDMLSLMVSGTTSHREQLMKSFWQCLELTEEEAGSCRITVLKLILQYIDCRSISFSHFLLGYPLQAPLSTASLQDPGILNAPKTVLHALLALLSSSDDDENEELLELGYETIYRLCSNTETSAPVLRYLRSTYDFVFDRLQGFKEPLEEISVEKLRSIGWLLKLSALELHCTNQAKQRSITARLVQLILQRGDVRRIGQTKNTTLTIGELSALGADHSTSLAIMSMFRVLDLTDAYPEPPNFDLLDIGVVEQLATQSKEDGVINLLKVHNSLQGELTSQVDSNGQIPARLEAEVTEVLRWLQRININQKLTIAKVHFLEGWRQLLEVCIAGPMEIVPGAVRVSILQEILQEILSCVNRPESMTSLTSMLSTLAMAIMTHLRISLKQQQDPNALHETSSATFLDGTLSEMTATPIIPSSTLLPSIGEGLIQWAIGAQSQRVRSHLYASLLNYFQLQPDFQVQTDMHASRLFNDTIVNSGPISNSAARILNLYGTSIMQITCQDAVDGHSVTRTLAYALLDSIMRRDGDKKWLTFMREKGYLKQVISSLLLEDAVLVESLQGNGNLASVYVHESRMSLLSTLARHRVGARALVETGIIQQLSDAKFLDMRPVVSNMGDGQGNEEKIHRYRMLLFPVLRLIMCLQSTLGVGNDNIQQHVFYFVYKHFDALTNVIFAYNNLSTDKESLEEIHLITSVLCIVAGHDFHDTKKDIDDSDSITNLEMQQNKIRRLLFALQSTYILTESWVEKTERSAYLAAQRTSANITMMITQIILNTYYKNKGSSVNIVLSPILSPETLSTSEDLPLGVIIKLLKEATADFVETIQTFTLKQRNLENVAALPAVTLDELAGVSNDTLESGERLSLAQKQQKAKDCLQKQLSLSEKIMQIQHMQLESASFIVWKHVEFYLSKAPKKNRSILFGNSDTGDANMSAKGLTNAQLTELKQGLSSALNETTIKRLTDAEVQYFQAKGADENVSRDFIHPVAYRIQKIVELNRA</sequence>
<keyword evidence="3" id="KW-0813">Transport</keyword>
<proteinExistence type="inferred from homology"/>
<dbReference type="InterPro" id="IPR001357">
    <property type="entry name" value="BRCT_dom"/>
</dbReference>
<feature type="domain" description="BRCT" evidence="6">
    <location>
        <begin position="517"/>
        <end position="578"/>
    </location>
</feature>
<name>A0ABN7S483_OIKDI</name>
<comment type="similarity">
    <text evidence="2">Belongs to the NUP186/NUP192/NUP205 family.</text>
</comment>
<dbReference type="SUPFAM" id="SSF52113">
    <property type="entry name" value="BRCT domain"/>
    <property type="match status" value="1"/>
</dbReference>
<dbReference type="Pfam" id="PF11894">
    <property type="entry name" value="Nup192"/>
    <property type="match status" value="1"/>
</dbReference>
<dbReference type="InterPro" id="IPR021827">
    <property type="entry name" value="Nup186/Nup192/Nup205"/>
</dbReference>
<feature type="region of interest" description="Disordered" evidence="5">
    <location>
        <begin position="116"/>
        <end position="142"/>
    </location>
</feature>
<keyword evidence="8" id="KW-1185">Reference proteome</keyword>
<dbReference type="SUPFAM" id="SSF48371">
    <property type="entry name" value="ARM repeat"/>
    <property type="match status" value="1"/>
</dbReference>
<evidence type="ECO:0000256" key="4">
    <source>
        <dbReference type="ARBA" id="ARBA00023242"/>
    </source>
</evidence>
<evidence type="ECO:0000256" key="1">
    <source>
        <dbReference type="ARBA" id="ARBA00004123"/>
    </source>
</evidence>
<evidence type="ECO:0000256" key="3">
    <source>
        <dbReference type="ARBA" id="ARBA00022448"/>
    </source>
</evidence>
<evidence type="ECO:0000313" key="8">
    <source>
        <dbReference type="Proteomes" id="UP001158576"/>
    </source>
</evidence>
<dbReference type="InterPro" id="IPR036420">
    <property type="entry name" value="BRCT_dom_sf"/>
</dbReference>
<evidence type="ECO:0000256" key="5">
    <source>
        <dbReference type="SAM" id="MobiDB-lite"/>
    </source>
</evidence>
<dbReference type="Proteomes" id="UP001158576">
    <property type="component" value="Chromosome PAR"/>
</dbReference>
<feature type="compositionally biased region" description="Polar residues" evidence="5">
    <location>
        <begin position="712"/>
        <end position="723"/>
    </location>
</feature>
<dbReference type="PANTHER" id="PTHR31344:SF0">
    <property type="entry name" value="NUCLEAR PORE COMPLEX PROTEIN NUP205"/>
    <property type="match status" value="1"/>
</dbReference>
<reference evidence="7 8" key="1">
    <citation type="submission" date="2021-04" db="EMBL/GenBank/DDBJ databases">
        <authorList>
            <person name="Bliznina A."/>
        </authorList>
    </citation>
    <scope>NUCLEOTIDE SEQUENCE [LARGE SCALE GENOMIC DNA]</scope>
</reference>
<evidence type="ECO:0000259" key="6">
    <source>
        <dbReference type="PROSITE" id="PS50172"/>
    </source>
</evidence>
<evidence type="ECO:0000256" key="2">
    <source>
        <dbReference type="ARBA" id="ARBA00005892"/>
    </source>
</evidence>
<organism evidence="7 8">
    <name type="scientific">Oikopleura dioica</name>
    <name type="common">Tunicate</name>
    <dbReference type="NCBI Taxonomy" id="34765"/>
    <lineage>
        <taxon>Eukaryota</taxon>
        <taxon>Metazoa</taxon>
        <taxon>Chordata</taxon>
        <taxon>Tunicata</taxon>
        <taxon>Appendicularia</taxon>
        <taxon>Copelata</taxon>
        <taxon>Oikopleuridae</taxon>
        <taxon>Oikopleura</taxon>
    </lineage>
</organism>
<feature type="region of interest" description="Disordered" evidence="5">
    <location>
        <begin position="711"/>
        <end position="734"/>
    </location>
</feature>
<dbReference type="InterPro" id="IPR016024">
    <property type="entry name" value="ARM-type_fold"/>
</dbReference>
<dbReference type="PROSITE" id="PS50172">
    <property type="entry name" value="BRCT"/>
    <property type="match status" value="1"/>
</dbReference>
<keyword evidence="4" id="KW-0539">Nucleus</keyword>
<accession>A0ABN7S483</accession>
<evidence type="ECO:0000313" key="7">
    <source>
        <dbReference type="EMBL" id="CAG5091262.1"/>
    </source>
</evidence>
<dbReference type="PANTHER" id="PTHR31344">
    <property type="entry name" value="NUCLEAR PORE COMPLEX PROTEIN NUP205"/>
    <property type="match status" value="1"/>
</dbReference>
<comment type="subcellular location">
    <subcellularLocation>
        <location evidence="1">Nucleus</location>
    </subcellularLocation>
</comment>
<gene>
    <name evidence="7" type="ORF">OKIOD_LOCUS4499</name>
</gene>